<accession>A0A392U9W7</accession>
<evidence type="ECO:0000313" key="2">
    <source>
        <dbReference type="Proteomes" id="UP000265520"/>
    </source>
</evidence>
<comment type="caution">
    <text evidence="1">The sequence shown here is derived from an EMBL/GenBank/DDBJ whole genome shotgun (WGS) entry which is preliminary data.</text>
</comment>
<dbReference type="EMBL" id="LXQA010750684">
    <property type="protein sequence ID" value="MCI69176.1"/>
    <property type="molecule type" value="Genomic_DNA"/>
</dbReference>
<proteinExistence type="predicted"/>
<protein>
    <submittedName>
        <fullName evidence="1">Uncharacterized protein</fullName>
    </submittedName>
</protein>
<dbReference type="AlphaFoldDB" id="A0A392U9W7"/>
<dbReference type="Proteomes" id="UP000265520">
    <property type="component" value="Unassembled WGS sequence"/>
</dbReference>
<evidence type="ECO:0000313" key="1">
    <source>
        <dbReference type="EMBL" id="MCI69176.1"/>
    </source>
</evidence>
<reference evidence="1 2" key="1">
    <citation type="journal article" date="2018" name="Front. Plant Sci.">
        <title>Red Clover (Trifolium pratense) and Zigzag Clover (T. medium) - A Picture of Genomic Similarities and Differences.</title>
        <authorList>
            <person name="Dluhosova J."/>
            <person name="Istvanek J."/>
            <person name="Nedelnik J."/>
            <person name="Repkova J."/>
        </authorList>
    </citation>
    <scope>NUCLEOTIDE SEQUENCE [LARGE SCALE GENOMIC DNA]</scope>
    <source>
        <strain evidence="2">cv. 10/8</strain>
        <tissue evidence="1">Leaf</tissue>
    </source>
</reference>
<sequence>VSLSSQQTKVTTITFATTNTFEDVTLTFGGAIEASELATPPTNLDRSHTLKAVLKRHRGLFSGSPCFIRDSGCSESCF</sequence>
<keyword evidence="2" id="KW-1185">Reference proteome</keyword>
<name>A0A392U9W7_9FABA</name>
<feature type="non-terminal residue" evidence="1">
    <location>
        <position position="1"/>
    </location>
</feature>
<organism evidence="1 2">
    <name type="scientific">Trifolium medium</name>
    <dbReference type="NCBI Taxonomy" id="97028"/>
    <lineage>
        <taxon>Eukaryota</taxon>
        <taxon>Viridiplantae</taxon>
        <taxon>Streptophyta</taxon>
        <taxon>Embryophyta</taxon>
        <taxon>Tracheophyta</taxon>
        <taxon>Spermatophyta</taxon>
        <taxon>Magnoliopsida</taxon>
        <taxon>eudicotyledons</taxon>
        <taxon>Gunneridae</taxon>
        <taxon>Pentapetalae</taxon>
        <taxon>rosids</taxon>
        <taxon>fabids</taxon>
        <taxon>Fabales</taxon>
        <taxon>Fabaceae</taxon>
        <taxon>Papilionoideae</taxon>
        <taxon>50 kb inversion clade</taxon>
        <taxon>NPAAA clade</taxon>
        <taxon>Hologalegina</taxon>
        <taxon>IRL clade</taxon>
        <taxon>Trifolieae</taxon>
        <taxon>Trifolium</taxon>
    </lineage>
</organism>